<name>A0A367ZP51_9BACT</name>
<evidence type="ECO:0000313" key="10">
    <source>
        <dbReference type="EMBL" id="RCK79806.1"/>
    </source>
</evidence>
<evidence type="ECO:0000313" key="11">
    <source>
        <dbReference type="Proteomes" id="UP000252355"/>
    </source>
</evidence>
<protein>
    <recommendedName>
        <fullName evidence="7">Filament cap protein</fullName>
    </recommendedName>
    <alternativeName>
        <fullName evidence="6">Flagellar cap protein</fullName>
    </alternativeName>
</protein>
<dbReference type="GO" id="GO:0071973">
    <property type="term" value="P:bacterial-type flagellum-dependent cell motility"/>
    <property type="evidence" value="ECO:0007669"/>
    <property type="project" value="TreeGrafter"/>
</dbReference>
<keyword evidence="10" id="KW-0969">Cilium</keyword>
<dbReference type="EMBL" id="QOQW01000010">
    <property type="protein sequence ID" value="RCK79806.1"/>
    <property type="molecule type" value="Genomic_DNA"/>
</dbReference>
<evidence type="ECO:0000256" key="6">
    <source>
        <dbReference type="ARBA" id="ARBA00033074"/>
    </source>
</evidence>
<dbReference type="InterPro" id="IPR010810">
    <property type="entry name" value="Flagellin_hook_IN_motif"/>
</dbReference>
<proteinExistence type="inferred from homology"/>
<dbReference type="AlphaFoldDB" id="A0A367ZP51"/>
<evidence type="ECO:0000256" key="7">
    <source>
        <dbReference type="ARBA" id="ARBA00033192"/>
    </source>
</evidence>
<sequence>MVDKISRNWVGGLSSGMDTQGLIDKLMQVEKIPVERLERKRNTLSYQKSLLQEINLKLFELQNRATDLTFSRTFNSKKTTSTNDKILTAAATTSAKVGSYTLRIKQLATPTKVASSGRLAGPLEAGHRIQSAQPLGGASTTLGGLGITPGNLQITVFGGGSHTIDLSTLNSASTAADLVNAINAQINADADLKGKVQAGYDTRTNQVRLTLLDTSKSMTVSDSGGDIITRMFDASSAFTLSSTVPVRASNLVQMRSGLNATLGDLGIDPASKLILIRGGDSVSLDLAGLTAASTIGEAIQALNHQIDATGALVKGGVPTGNPAHRLVEFRYDASTGRLVLANTDTADHTGFTLTDDTASQPGSNFASRLFAGGGAAASTADFGLKLISESFPATVRSGTMTIDGVQISVDVQNDTLQTVLARITSSTNVNATYDAKSDTIRLTRKDGSSAPIGVGSPTDTSNFLTVTGLIGGSQAAAAEARSTANLGLTLAQAAGAALGTLSPPLAAGVTPGTLRVTVNGESTDITYGATDTLNGVLDKVRNIKGIEDAYYDASAQRVVIRTSAKGPGVTLKVEDMWGGNLASLMNMPVTSVTGAATGSTLESAYGLSNIKSSAMLSASGLAVPVTAGTFTINGVSFLIANPAAQSLDGIISMINNNAKVGVKARFDPAVGGLELTSTQPGNLSIALGAPSDTSNFLSALGLLGATQKVGQNAIFSIDEVAGGADQVRQSNQISDLIEGVTFTLKDVTGSAGETITITTDTEVARKGIDEFLKVYNETISLISTRLTEKRDFSLEGLSDDEKKALKKEDLEAYEARFKVGLLAGDSTLSMVRSRMRVVMAGVVKNVDKEFDSLSDLGISTGAIGSAYQETQSGVLKVLDEEKLNRALRENPDKVAELFARESTTESGRGIARRLKDVLNEFTKSDGILTRRVGRSGVANSNSEMDRQIRLINDQIIRQNNRLVNRENALIKQFSDLESAMSRYQTQSQAFANQLAQLTGGK</sequence>
<feature type="domain" description="Flagellar hook-associated protein 2 N-terminal" evidence="8">
    <location>
        <begin position="15"/>
        <end position="109"/>
    </location>
</feature>
<evidence type="ECO:0000256" key="5">
    <source>
        <dbReference type="ARBA" id="ARBA00023143"/>
    </source>
</evidence>
<dbReference type="Pfam" id="PF02465">
    <property type="entry name" value="FliD_N"/>
    <property type="match status" value="1"/>
</dbReference>
<comment type="subcellular location">
    <subcellularLocation>
        <location evidence="1">Bacterial flagellum</location>
    </subcellularLocation>
</comment>
<evidence type="ECO:0000256" key="1">
    <source>
        <dbReference type="ARBA" id="ARBA00004365"/>
    </source>
</evidence>
<dbReference type="PANTHER" id="PTHR30288:SF0">
    <property type="entry name" value="FLAGELLAR HOOK-ASSOCIATED PROTEIN 2"/>
    <property type="match status" value="1"/>
</dbReference>
<dbReference type="Pfam" id="PF07196">
    <property type="entry name" value="Flagellin_IN"/>
    <property type="match status" value="1"/>
</dbReference>
<keyword evidence="10" id="KW-0966">Cell projection</keyword>
<evidence type="ECO:0000256" key="3">
    <source>
        <dbReference type="ARBA" id="ARBA00011255"/>
    </source>
</evidence>
<keyword evidence="10" id="KW-0282">Flagellum</keyword>
<dbReference type="PANTHER" id="PTHR30288">
    <property type="entry name" value="FLAGELLAR CAP/ASSEMBLY PROTEIN FLID"/>
    <property type="match status" value="1"/>
</dbReference>
<dbReference type="InterPro" id="IPR010809">
    <property type="entry name" value="FliD_C"/>
</dbReference>
<evidence type="ECO:0000259" key="9">
    <source>
        <dbReference type="Pfam" id="PF07195"/>
    </source>
</evidence>
<dbReference type="GO" id="GO:0009421">
    <property type="term" value="C:bacterial-type flagellum filament cap"/>
    <property type="evidence" value="ECO:0007669"/>
    <property type="project" value="InterPro"/>
</dbReference>
<feature type="domain" description="Flagellar hook-associated protein 2 C-terminal" evidence="9">
    <location>
        <begin position="710"/>
        <end position="984"/>
    </location>
</feature>
<keyword evidence="5" id="KW-0975">Bacterial flagellum</keyword>
<dbReference type="Gene3D" id="3.30.70.2120">
    <property type="match status" value="1"/>
</dbReference>
<gene>
    <name evidence="10" type="ORF">OZSIB_3960</name>
</gene>
<dbReference type="Proteomes" id="UP000252355">
    <property type="component" value="Unassembled WGS sequence"/>
</dbReference>
<dbReference type="GO" id="GO:0007155">
    <property type="term" value="P:cell adhesion"/>
    <property type="evidence" value="ECO:0007669"/>
    <property type="project" value="InterPro"/>
</dbReference>
<evidence type="ECO:0000256" key="4">
    <source>
        <dbReference type="ARBA" id="ARBA00023054"/>
    </source>
</evidence>
<comment type="subunit">
    <text evidence="3">Homopentamer.</text>
</comment>
<dbReference type="GO" id="GO:0009424">
    <property type="term" value="C:bacterial-type flagellum hook"/>
    <property type="evidence" value="ECO:0007669"/>
    <property type="project" value="InterPro"/>
</dbReference>
<evidence type="ECO:0000256" key="2">
    <source>
        <dbReference type="ARBA" id="ARBA00009764"/>
    </source>
</evidence>
<dbReference type="Pfam" id="PF07195">
    <property type="entry name" value="FliD_C"/>
    <property type="match status" value="1"/>
</dbReference>
<reference evidence="10 11" key="1">
    <citation type="submission" date="2018-05" db="EMBL/GenBank/DDBJ databases">
        <title>A metagenomic window into the 2 km-deep terrestrial subsurface aquifer revealed taxonomically and functionally diverse microbial community comprising novel uncultured bacterial lineages.</title>
        <authorList>
            <person name="Kadnikov V.V."/>
            <person name="Mardanov A.V."/>
            <person name="Beletsky A.V."/>
            <person name="Banks D."/>
            <person name="Pimenov N.V."/>
            <person name="Frank Y.A."/>
            <person name="Karnachuk O.V."/>
            <person name="Ravin N.V."/>
        </authorList>
    </citation>
    <scope>NUCLEOTIDE SEQUENCE [LARGE SCALE GENOMIC DNA]</scope>
    <source>
        <strain evidence="10">BY5</strain>
    </source>
</reference>
<comment type="similarity">
    <text evidence="2">Belongs to the FliD family.</text>
</comment>
<evidence type="ECO:0000259" key="8">
    <source>
        <dbReference type="Pfam" id="PF02465"/>
    </source>
</evidence>
<organism evidence="10 11">
    <name type="scientific">Candidatus Ozemobacter sibiricus</name>
    <dbReference type="NCBI Taxonomy" id="2268124"/>
    <lineage>
        <taxon>Bacteria</taxon>
        <taxon>Candidatus Ozemobacteria</taxon>
        <taxon>Candidatus Ozemobacterales</taxon>
        <taxon>Candidatus Ozemobacteraceae</taxon>
        <taxon>Candidatus Ozemobacter</taxon>
    </lineage>
</organism>
<keyword evidence="4" id="KW-0175">Coiled coil</keyword>
<dbReference type="InterPro" id="IPR040026">
    <property type="entry name" value="FliD"/>
</dbReference>
<dbReference type="InterPro" id="IPR003481">
    <property type="entry name" value="FliD_N"/>
</dbReference>
<accession>A0A367ZP51</accession>
<comment type="caution">
    <text evidence="10">The sequence shown here is derived from an EMBL/GenBank/DDBJ whole genome shotgun (WGS) entry which is preliminary data.</text>
</comment>